<dbReference type="EMBL" id="LOHS01000108">
    <property type="protein sequence ID" value="OAH11467.1"/>
    <property type="molecule type" value="Genomic_DNA"/>
</dbReference>
<dbReference type="InterPro" id="IPR052512">
    <property type="entry name" value="4CMD/NDH-1_regulator"/>
</dbReference>
<organism evidence="3 4">
    <name type="scientific">Streptomyces jeddahensis</name>
    <dbReference type="NCBI Taxonomy" id="1716141"/>
    <lineage>
        <taxon>Bacteria</taxon>
        <taxon>Bacillati</taxon>
        <taxon>Actinomycetota</taxon>
        <taxon>Actinomycetes</taxon>
        <taxon>Kitasatosporales</taxon>
        <taxon>Streptomycetaceae</taxon>
        <taxon>Streptomyces</taxon>
    </lineage>
</organism>
<protein>
    <submittedName>
        <fullName evidence="3">Carboxymuconolactone decarboxylase family protein</fullName>
    </submittedName>
</protein>
<dbReference type="EMBL" id="LOHS01000108">
    <property type="protein sequence ID" value="OAH11472.1"/>
    <property type="molecule type" value="Genomic_DNA"/>
</dbReference>
<dbReference type="SUPFAM" id="SSF69118">
    <property type="entry name" value="AhpD-like"/>
    <property type="match status" value="1"/>
</dbReference>
<sequence length="137" mass="14878">MTADASDGQLDTGMRVRRSVLGDEFVDASLARRSDFAAAFYDYVTRSVWSEVWGRDGLDRRTRSCITLAILTALGRQDEIELHTEVAVRNGLGPSEIAEVILHSAAYAGVPLARGAMQAAERTLDRLGALDGGRSEH</sequence>
<dbReference type="InterPro" id="IPR003779">
    <property type="entry name" value="CMD-like"/>
</dbReference>
<dbReference type="PANTHER" id="PTHR33570">
    <property type="entry name" value="4-CARBOXYMUCONOLACTONE DECARBOXYLASE FAMILY PROTEIN"/>
    <property type="match status" value="1"/>
</dbReference>
<dbReference type="AlphaFoldDB" id="A0A177HKF6"/>
<dbReference type="Proteomes" id="UP000077381">
    <property type="component" value="Unassembled WGS sequence"/>
</dbReference>
<dbReference type="Gene3D" id="1.20.1290.10">
    <property type="entry name" value="AhpD-like"/>
    <property type="match status" value="1"/>
</dbReference>
<evidence type="ECO:0000313" key="3">
    <source>
        <dbReference type="EMBL" id="OAH11472.1"/>
    </source>
</evidence>
<feature type="domain" description="Carboxymuconolactone decarboxylase-like" evidence="1">
    <location>
        <begin position="39"/>
        <end position="121"/>
    </location>
</feature>
<evidence type="ECO:0000313" key="4">
    <source>
        <dbReference type="Proteomes" id="UP000077381"/>
    </source>
</evidence>
<dbReference type="PATRIC" id="fig|1716141.3.peg.5402"/>
<evidence type="ECO:0000313" key="2">
    <source>
        <dbReference type="EMBL" id="OAH11467.1"/>
    </source>
</evidence>
<dbReference type="PANTHER" id="PTHR33570:SF2">
    <property type="entry name" value="CARBOXYMUCONOLACTONE DECARBOXYLASE-LIKE DOMAIN-CONTAINING PROTEIN"/>
    <property type="match status" value="1"/>
</dbReference>
<reference evidence="3 4" key="1">
    <citation type="submission" date="2015-12" db="EMBL/GenBank/DDBJ databases">
        <title>Genome sequence of Streptomyces sp. G25.</title>
        <authorList>
            <person name="Poehlein A."/>
            <person name="Roettig A."/>
            <person name="Hiessl S."/>
            <person name="Hauschild P."/>
            <person name="Schauer J."/>
            <person name="Madkour M.H."/>
            <person name="Al-Ansari A.M."/>
            <person name="Almakishah N.H."/>
            <person name="Steinbuechel A."/>
            <person name="Daniel R."/>
        </authorList>
    </citation>
    <scope>NUCLEOTIDE SEQUENCE [LARGE SCALE GENOMIC DNA]</scope>
    <source>
        <strain evidence="3">G25</strain>
        <strain evidence="4">G25(2015)</strain>
    </source>
</reference>
<gene>
    <name evidence="2" type="ORF">STSP_51400</name>
    <name evidence="3" type="ORF">STSP_51450</name>
</gene>
<name>A0A177HKF6_9ACTN</name>
<accession>A0A177HKF6</accession>
<keyword evidence="4" id="KW-1185">Reference proteome</keyword>
<dbReference type="InterPro" id="IPR029032">
    <property type="entry name" value="AhpD-like"/>
</dbReference>
<evidence type="ECO:0000259" key="1">
    <source>
        <dbReference type="Pfam" id="PF02627"/>
    </source>
</evidence>
<dbReference type="Pfam" id="PF02627">
    <property type="entry name" value="CMD"/>
    <property type="match status" value="1"/>
</dbReference>
<dbReference type="GO" id="GO:0051920">
    <property type="term" value="F:peroxiredoxin activity"/>
    <property type="evidence" value="ECO:0007669"/>
    <property type="project" value="InterPro"/>
</dbReference>
<dbReference type="STRING" id="1716141.STSP_51400"/>
<proteinExistence type="predicted"/>
<comment type="caution">
    <text evidence="3">The sequence shown here is derived from an EMBL/GenBank/DDBJ whole genome shotgun (WGS) entry which is preliminary data.</text>
</comment>